<dbReference type="AlphaFoldDB" id="A0ABD0Z0E7"/>
<keyword evidence="3" id="KW-1185">Reference proteome</keyword>
<feature type="compositionally biased region" description="Pro residues" evidence="1">
    <location>
        <begin position="81"/>
        <end position="91"/>
    </location>
</feature>
<proteinExistence type="predicted"/>
<comment type="caution">
    <text evidence="2">The sequence shown here is derived from an EMBL/GenBank/DDBJ whole genome shotgun (WGS) entry which is preliminary data.</text>
</comment>
<organism evidence="2 3">
    <name type="scientific">Cardamine amara subsp. amara</name>
    <dbReference type="NCBI Taxonomy" id="228776"/>
    <lineage>
        <taxon>Eukaryota</taxon>
        <taxon>Viridiplantae</taxon>
        <taxon>Streptophyta</taxon>
        <taxon>Embryophyta</taxon>
        <taxon>Tracheophyta</taxon>
        <taxon>Spermatophyta</taxon>
        <taxon>Magnoliopsida</taxon>
        <taxon>eudicotyledons</taxon>
        <taxon>Gunneridae</taxon>
        <taxon>Pentapetalae</taxon>
        <taxon>rosids</taxon>
        <taxon>malvids</taxon>
        <taxon>Brassicales</taxon>
        <taxon>Brassicaceae</taxon>
        <taxon>Cardamineae</taxon>
        <taxon>Cardamine</taxon>
    </lineage>
</organism>
<reference evidence="2 3" key="1">
    <citation type="submission" date="2024-04" db="EMBL/GenBank/DDBJ databases">
        <title>Genome assembly C_amara_ONT_v2.</title>
        <authorList>
            <person name="Yant L."/>
            <person name="Moore C."/>
            <person name="Slenker M."/>
        </authorList>
    </citation>
    <scope>NUCLEOTIDE SEQUENCE [LARGE SCALE GENOMIC DNA]</scope>
    <source>
        <tissue evidence="2">Leaf</tissue>
    </source>
</reference>
<evidence type="ECO:0000313" key="2">
    <source>
        <dbReference type="EMBL" id="KAL1188186.1"/>
    </source>
</evidence>
<feature type="region of interest" description="Disordered" evidence="1">
    <location>
        <begin position="1"/>
        <end position="139"/>
    </location>
</feature>
<evidence type="ECO:0000256" key="1">
    <source>
        <dbReference type="SAM" id="MobiDB-lite"/>
    </source>
</evidence>
<dbReference type="EMBL" id="JBANAX010000931">
    <property type="protein sequence ID" value="KAL1188186.1"/>
    <property type="molecule type" value="Genomic_DNA"/>
</dbReference>
<feature type="compositionally biased region" description="Polar residues" evidence="1">
    <location>
        <begin position="41"/>
        <end position="61"/>
    </location>
</feature>
<feature type="compositionally biased region" description="Low complexity" evidence="1">
    <location>
        <begin position="62"/>
        <end position="80"/>
    </location>
</feature>
<sequence length="173" mass="18150">MVKQSQAAQHRCPHYGDTFLGGESSTRPGSSSTRPRSSSTDEIQTFFSSGRDTVPETLQTQTPPLGGSTPSVGGSSTAAAPPQPPPPPPGVHPDLAVPPDAPYAQYTVEDLLVQPGQDGLPKLDPNRPPNTFGFGVDSKFGHSVSDTIKRYFTEPHPNVSRKSGDGSVASTRG</sequence>
<protein>
    <submittedName>
        <fullName evidence="2">Uncharacterized protein</fullName>
    </submittedName>
</protein>
<gene>
    <name evidence="2" type="ORF">V5N11_003215</name>
</gene>
<feature type="compositionally biased region" description="Low complexity" evidence="1">
    <location>
        <begin position="21"/>
        <end position="40"/>
    </location>
</feature>
<evidence type="ECO:0000313" key="3">
    <source>
        <dbReference type="Proteomes" id="UP001558713"/>
    </source>
</evidence>
<name>A0ABD0Z0E7_CARAN</name>
<dbReference type="Proteomes" id="UP001558713">
    <property type="component" value="Unassembled WGS sequence"/>
</dbReference>
<accession>A0ABD0Z0E7</accession>
<feature type="region of interest" description="Disordered" evidence="1">
    <location>
        <begin position="151"/>
        <end position="173"/>
    </location>
</feature>